<dbReference type="InterPro" id="IPR029069">
    <property type="entry name" value="HotDog_dom_sf"/>
</dbReference>
<dbReference type="InterPro" id="IPR050965">
    <property type="entry name" value="UPF0336/Enoyl-CoA_hydratase"/>
</dbReference>
<evidence type="ECO:0000259" key="1">
    <source>
        <dbReference type="Pfam" id="PF01575"/>
    </source>
</evidence>
<reference evidence="3" key="1">
    <citation type="journal article" date="2019" name="Int. J. Syst. Evol. Microbiol.">
        <title>The Global Catalogue of Microorganisms (GCM) 10K type strain sequencing project: providing services to taxonomists for standard genome sequencing and annotation.</title>
        <authorList>
            <consortium name="The Broad Institute Genomics Platform"/>
            <consortium name="The Broad Institute Genome Sequencing Center for Infectious Disease"/>
            <person name="Wu L."/>
            <person name="Ma J."/>
        </authorList>
    </citation>
    <scope>NUCLEOTIDE SEQUENCE [LARGE SCALE GENOMIC DNA]</scope>
    <source>
        <strain evidence="3">KCTC 42281</strain>
    </source>
</reference>
<gene>
    <name evidence="2" type="ORF">ACFOOL_12745</name>
</gene>
<comment type="caution">
    <text evidence="2">The sequence shown here is derived from an EMBL/GenBank/DDBJ whole genome shotgun (WGS) entry which is preliminary data.</text>
</comment>
<keyword evidence="3" id="KW-1185">Reference proteome</keyword>
<name>A0ABV7X4R9_9HYPH</name>
<dbReference type="EMBL" id="JBHRYD010000011">
    <property type="protein sequence ID" value="MFC3705624.1"/>
    <property type="molecule type" value="Genomic_DNA"/>
</dbReference>
<dbReference type="Gene3D" id="3.10.129.10">
    <property type="entry name" value="Hotdog Thioesterase"/>
    <property type="match status" value="1"/>
</dbReference>
<organism evidence="2 3">
    <name type="scientific">Devosia honganensis</name>
    <dbReference type="NCBI Taxonomy" id="1610527"/>
    <lineage>
        <taxon>Bacteria</taxon>
        <taxon>Pseudomonadati</taxon>
        <taxon>Pseudomonadota</taxon>
        <taxon>Alphaproteobacteria</taxon>
        <taxon>Hyphomicrobiales</taxon>
        <taxon>Devosiaceae</taxon>
        <taxon>Devosia</taxon>
    </lineage>
</organism>
<proteinExistence type="predicted"/>
<dbReference type="Pfam" id="PF01575">
    <property type="entry name" value="MaoC_dehydratas"/>
    <property type="match status" value="1"/>
</dbReference>
<dbReference type="PANTHER" id="PTHR43437:SF3">
    <property type="entry name" value="HYDROXYACYL-THIOESTER DEHYDRATASE TYPE 2, MITOCHONDRIAL"/>
    <property type="match status" value="1"/>
</dbReference>
<dbReference type="PANTHER" id="PTHR43437">
    <property type="entry name" value="HYDROXYACYL-THIOESTER DEHYDRATASE TYPE 2, MITOCHONDRIAL-RELATED"/>
    <property type="match status" value="1"/>
</dbReference>
<feature type="domain" description="MaoC-like" evidence="1">
    <location>
        <begin position="16"/>
        <end position="120"/>
    </location>
</feature>
<dbReference type="Proteomes" id="UP001595613">
    <property type="component" value="Unassembled WGS sequence"/>
</dbReference>
<dbReference type="SUPFAM" id="SSF54637">
    <property type="entry name" value="Thioesterase/thiol ester dehydrase-isomerase"/>
    <property type="match status" value="1"/>
</dbReference>
<sequence>MASDWTQSVSGLLTSFTTTVSAEDVATFARLSGDDYEAHTDPDFMAKSSFGKPIAHGALLVGYMSAAGTRAIREARTKGNATTPVSLGYDRMRFVAPVFFGDAVTVTYRVKNVDAERNRSVADIEITNQDGVVVAVAEHLMKWLQSDAI</sequence>
<evidence type="ECO:0000313" key="3">
    <source>
        <dbReference type="Proteomes" id="UP001595613"/>
    </source>
</evidence>
<protein>
    <submittedName>
        <fullName evidence="2">MaoC family dehydratase</fullName>
    </submittedName>
</protein>
<evidence type="ECO:0000313" key="2">
    <source>
        <dbReference type="EMBL" id="MFC3705624.1"/>
    </source>
</evidence>
<accession>A0ABV7X4R9</accession>
<dbReference type="RefSeq" id="WP_380097510.1">
    <property type="nucleotide sequence ID" value="NZ_JBHRYD010000011.1"/>
</dbReference>
<dbReference type="InterPro" id="IPR002539">
    <property type="entry name" value="MaoC-like_dom"/>
</dbReference>